<dbReference type="InterPro" id="IPR058922">
    <property type="entry name" value="WHD_DRP"/>
</dbReference>
<keyword evidence="1" id="KW-0677">Repeat</keyword>
<dbReference type="SUPFAM" id="SSF52540">
    <property type="entry name" value="P-loop containing nucleoside triphosphate hydrolases"/>
    <property type="match status" value="1"/>
</dbReference>
<evidence type="ECO:0000259" key="5">
    <source>
        <dbReference type="Pfam" id="PF23559"/>
    </source>
</evidence>
<sequence length="968" mass="108927">MDISASDTHGGGEGEDEEAMNATVTVSHGGMARLVRELRSLKDTSIEGVIEKDLQTFKVILETLCSKLKDLAEEESPSFMDKGWMEEVRNLCYDTEDYLDKVKQSGDDESALIKAYHRGKPKRQRQFAADFSVLRARAKGAEERYTSLTRYSLPAQSIKPAPAELSVLDNHEDIPKHTKDLAELLDFDASKQLKVVSIFGIAGVGKTTLARSIYHKWGTRFEYCAFVRVSRNPDMRRLLISMLSQIKGEQAHVSSDVHDLFDNINKLLQQKRYLIVIDDLWASMTWDIISRALPRDNGYSRIIITTQTRDVAMGCCSYDSKYAFEIRPSNYLQSCGKPFETTIMVDNLLRHNLTEAQPWHLQISLLSSLRANPTSDGMKELLDLIYGILPHHLKTCLLYFCMYPEGYTIKKDDLVKQWVAEEFIGEVNEQDRFKVAEGYFHDLITKGLIQEVDTNYNKEVLSCTVHHIVLDFIRYKSKEENFISIADYFQTTPGNPDRVRRLSVQFGGAKGAKIPGSVRMSHLRSLICFGFLKCVPSIAEYGLLRVLTLHVWADKDKMSFDLSTIQELFQLKYLKIACNVGVKLPDKIRRLKCLETLDLDARVVGFPSDIYHLQRLLHLRLPCDSDTNMPNGVDKMTSLGSLAYFPLSKGNVLRLGKLTNLQDLHLTFPGVQTGHVAVIMRSLGSILEKFSKLKTLVLDAGASTTGILCDGLSNVPSPPHHLQKLKFSPQICIFPSLPEWIGKLNELAILKIAVKDLPRNNVEILKRLTGLTVLSLSVQTAPAERVVFDEGFQALRYFKFTCPAPCLSFVQGTMVKVERLKLCFNADSKEQYDPRSVGFEYLTSLKVTSVKFGDKNYAERTLQEAAVIKHPGTLTVSVQSTEGISYGDNKNNESTQEISPHQASETQGQGIITGKDSDGVQKEVCTSTTTQKRLQKEHQPPEKVDAIEERGALEEGDVQDITEIQIRV</sequence>
<dbReference type="Gene3D" id="1.10.10.10">
    <property type="entry name" value="Winged helix-like DNA-binding domain superfamily/Winged helix DNA-binding domain"/>
    <property type="match status" value="1"/>
</dbReference>
<evidence type="ECO:0000313" key="7">
    <source>
        <dbReference type="EMBL" id="BBD82450.1"/>
    </source>
</evidence>
<dbReference type="SUPFAM" id="SSF52058">
    <property type="entry name" value="L domain-like"/>
    <property type="match status" value="1"/>
</dbReference>
<feature type="domain" description="Disease resistance R13L4/SHOC-2-like LRR" evidence="6">
    <location>
        <begin position="522"/>
        <end position="866"/>
    </location>
</feature>
<feature type="region of interest" description="Disordered" evidence="3">
    <location>
        <begin position="884"/>
        <end position="943"/>
    </location>
</feature>
<organism evidence="7">
    <name type="scientific">Oryza sativa subsp. indica</name>
    <name type="common">Rice</name>
    <dbReference type="NCBI Taxonomy" id="39946"/>
    <lineage>
        <taxon>Eukaryota</taxon>
        <taxon>Viridiplantae</taxon>
        <taxon>Streptophyta</taxon>
        <taxon>Embryophyta</taxon>
        <taxon>Tracheophyta</taxon>
        <taxon>Spermatophyta</taxon>
        <taxon>Magnoliopsida</taxon>
        <taxon>Liliopsida</taxon>
        <taxon>Poales</taxon>
        <taxon>Poaceae</taxon>
        <taxon>BOP clade</taxon>
        <taxon>Oryzoideae</taxon>
        <taxon>Oryzeae</taxon>
        <taxon>Oryzinae</taxon>
        <taxon>Oryza</taxon>
        <taxon>Oryza sativa</taxon>
    </lineage>
</organism>
<dbReference type="Gene3D" id="3.80.10.10">
    <property type="entry name" value="Ribonuclease Inhibitor"/>
    <property type="match status" value="1"/>
</dbReference>
<evidence type="ECO:0000256" key="1">
    <source>
        <dbReference type="ARBA" id="ARBA00022737"/>
    </source>
</evidence>
<dbReference type="Pfam" id="PF00931">
    <property type="entry name" value="NB-ARC"/>
    <property type="match status" value="1"/>
</dbReference>
<feature type="domain" description="NB-ARC" evidence="4">
    <location>
        <begin position="190"/>
        <end position="313"/>
    </location>
</feature>
<accession>A0A679BC57</accession>
<feature type="domain" description="Disease resistance protein winged helix" evidence="5">
    <location>
        <begin position="402"/>
        <end position="473"/>
    </location>
</feature>
<dbReference type="PANTHER" id="PTHR23155:SF1094">
    <property type="entry name" value="OS11G0686400 PROTEIN"/>
    <property type="match status" value="1"/>
</dbReference>
<dbReference type="InterPro" id="IPR002182">
    <property type="entry name" value="NB-ARC"/>
</dbReference>
<evidence type="ECO:0000259" key="4">
    <source>
        <dbReference type="Pfam" id="PF00931"/>
    </source>
</evidence>
<dbReference type="Pfam" id="PF23559">
    <property type="entry name" value="WHD_DRP"/>
    <property type="match status" value="1"/>
</dbReference>
<dbReference type="Pfam" id="PF23598">
    <property type="entry name" value="LRR_14"/>
    <property type="match status" value="1"/>
</dbReference>
<feature type="compositionally biased region" description="Polar residues" evidence="3">
    <location>
        <begin position="884"/>
        <end position="910"/>
    </location>
</feature>
<dbReference type="GO" id="GO:0002758">
    <property type="term" value="P:innate immune response-activating signaling pathway"/>
    <property type="evidence" value="ECO:0007669"/>
    <property type="project" value="UniProtKB-ARBA"/>
</dbReference>
<evidence type="ECO:0000259" key="6">
    <source>
        <dbReference type="Pfam" id="PF23598"/>
    </source>
</evidence>
<dbReference type="FunFam" id="1.10.10.10:FF:000322">
    <property type="entry name" value="Probable disease resistance protein At1g63360"/>
    <property type="match status" value="1"/>
</dbReference>
<dbReference type="InterPro" id="IPR055414">
    <property type="entry name" value="LRR_R13L4/SHOC2-like"/>
</dbReference>
<evidence type="ECO:0000256" key="3">
    <source>
        <dbReference type="SAM" id="MobiDB-lite"/>
    </source>
</evidence>
<dbReference type="AlphaFoldDB" id="A0A679BC57"/>
<dbReference type="EMBL" id="AP011484">
    <property type="protein sequence ID" value="BBD82450.1"/>
    <property type="molecule type" value="Genomic_DNA"/>
</dbReference>
<dbReference type="Gene3D" id="1.20.5.4130">
    <property type="match status" value="1"/>
</dbReference>
<dbReference type="GO" id="GO:0042742">
    <property type="term" value="P:defense response to bacterium"/>
    <property type="evidence" value="ECO:0007669"/>
    <property type="project" value="UniProtKB-ARBA"/>
</dbReference>
<feature type="compositionally biased region" description="Basic and acidic residues" evidence="3">
    <location>
        <begin position="934"/>
        <end position="943"/>
    </location>
</feature>
<name>A0A679BC57_ORYSI</name>
<reference evidence="7" key="1">
    <citation type="submission" date="2009-05" db="EMBL/GenBank/DDBJ databases">
        <title>Oryza sativa Indica Group genomic DNA, chromosome 11, BAC clone:K0059E09, cultivar:Kasalath.</title>
        <authorList>
            <person name="Matsumoto T."/>
            <person name="Wu J."/>
            <person name="Kanamori H."/>
        </authorList>
    </citation>
    <scope>NUCLEOTIDE SEQUENCE</scope>
</reference>
<dbReference type="InterPro" id="IPR044974">
    <property type="entry name" value="Disease_R_plants"/>
</dbReference>
<dbReference type="GO" id="GO:0043531">
    <property type="term" value="F:ADP binding"/>
    <property type="evidence" value="ECO:0007669"/>
    <property type="project" value="InterPro"/>
</dbReference>
<dbReference type="GO" id="GO:0009626">
    <property type="term" value="P:plant-type hypersensitive response"/>
    <property type="evidence" value="ECO:0007669"/>
    <property type="project" value="UniProtKB-ARBA"/>
</dbReference>
<dbReference type="InterPro" id="IPR032675">
    <property type="entry name" value="LRR_dom_sf"/>
</dbReference>
<keyword evidence="2" id="KW-0611">Plant defense</keyword>
<proteinExistence type="predicted"/>
<gene>
    <name evidence="7" type="primary">K0059E09.34</name>
</gene>
<dbReference type="PANTHER" id="PTHR23155">
    <property type="entry name" value="DISEASE RESISTANCE PROTEIN RP"/>
    <property type="match status" value="1"/>
</dbReference>
<dbReference type="Gene3D" id="3.40.50.300">
    <property type="entry name" value="P-loop containing nucleotide triphosphate hydrolases"/>
    <property type="match status" value="1"/>
</dbReference>
<dbReference type="InterPro" id="IPR036388">
    <property type="entry name" value="WH-like_DNA-bd_sf"/>
</dbReference>
<evidence type="ECO:0000256" key="2">
    <source>
        <dbReference type="ARBA" id="ARBA00022821"/>
    </source>
</evidence>
<dbReference type="PRINTS" id="PR00364">
    <property type="entry name" value="DISEASERSIST"/>
</dbReference>
<protein>
    <submittedName>
        <fullName evidence="7">Putative Pi-ta protein</fullName>
    </submittedName>
</protein>
<dbReference type="InterPro" id="IPR027417">
    <property type="entry name" value="P-loop_NTPase"/>
</dbReference>